<sequence length="113" mass="12101">MTACGMYLSAPRYTRLSLRNLRVRAACPLFGCRQSRIFAFPNIASTAVAATFSTFPPSALRTSRPEAFDAAAAGSWRRTGPFVGKNLWSVAAQIAAAVAADDVLHRTCSAAIY</sequence>
<reference evidence="1 2" key="1">
    <citation type="journal article" date="2018" name="Sci. Rep.">
        <title>Genomic signatures of local adaptation to the degree of environmental predictability in rotifers.</title>
        <authorList>
            <person name="Franch-Gras L."/>
            <person name="Hahn C."/>
            <person name="Garcia-Roger E.M."/>
            <person name="Carmona M.J."/>
            <person name="Serra M."/>
            <person name="Gomez A."/>
        </authorList>
    </citation>
    <scope>NUCLEOTIDE SEQUENCE [LARGE SCALE GENOMIC DNA]</scope>
    <source>
        <strain evidence="1">HYR1</strain>
    </source>
</reference>
<protein>
    <submittedName>
        <fullName evidence="1">Uncharacterized protein</fullName>
    </submittedName>
</protein>
<evidence type="ECO:0000313" key="1">
    <source>
        <dbReference type="EMBL" id="RNA42799.1"/>
    </source>
</evidence>
<dbReference type="EMBL" id="REGN01000318">
    <property type="protein sequence ID" value="RNA42799.1"/>
    <property type="molecule type" value="Genomic_DNA"/>
</dbReference>
<name>A0A3M7T4G2_BRAPC</name>
<organism evidence="1 2">
    <name type="scientific">Brachionus plicatilis</name>
    <name type="common">Marine rotifer</name>
    <name type="synonym">Brachionus muelleri</name>
    <dbReference type="NCBI Taxonomy" id="10195"/>
    <lineage>
        <taxon>Eukaryota</taxon>
        <taxon>Metazoa</taxon>
        <taxon>Spiralia</taxon>
        <taxon>Gnathifera</taxon>
        <taxon>Rotifera</taxon>
        <taxon>Eurotatoria</taxon>
        <taxon>Monogononta</taxon>
        <taxon>Pseudotrocha</taxon>
        <taxon>Ploima</taxon>
        <taxon>Brachionidae</taxon>
        <taxon>Brachionus</taxon>
    </lineage>
</organism>
<keyword evidence="2" id="KW-1185">Reference proteome</keyword>
<accession>A0A3M7T4G2</accession>
<proteinExistence type="predicted"/>
<comment type="caution">
    <text evidence="1">The sequence shown here is derived from an EMBL/GenBank/DDBJ whole genome shotgun (WGS) entry which is preliminary data.</text>
</comment>
<dbReference type="Proteomes" id="UP000276133">
    <property type="component" value="Unassembled WGS sequence"/>
</dbReference>
<dbReference type="AlphaFoldDB" id="A0A3M7T4G2"/>
<evidence type="ECO:0000313" key="2">
    <source>
        <dbReference type="Proteomes" id="UP000276133"/>
    </source>
</evidence>
<gene>
    <name evidence="1" type="ORF">BpHYR1_029178</name>
</gene>